<dbReference type="AlphaFoldDB" id="A0A0U1LSK1"/>
<protein>
    <recommendedName>
        <fullName evidence="3">SnoaL-like domain-containing protein</fullName>
    </recommendedName>
</protein>
<evidence type="ECO:0000313" key="1">
    <source>
        <dbReference type="EMBL" id="CRG86363.1"/>
    </source>
</evidence>
<organism evidence="1 2">
    <name type="scientific">Talaromyces islandicus</name>
    <name type="common">Penicillium islandicum</name>
    <dbReference type="NCBI Taxonomy" id="28573"/>
    <lineage>
        <taxon>Eukaryota</taxon>
        <taxon>Fungi</taxon>
        <taxon>Dikarya</taxon>
        <taxon>Ascomycota</taxon>
        <taxon>Pezizomycotina</taxon>
        <taxon>Eurotiomycetes</taxon>
        <taxon>Eurotiomycetidae</taxon>
        <taxon>Eurotiales</taxon>
        <taxon>Trichocomaceae</taxon>
        <taxon>Talaromyces</taxon>
        <taxon>Talaromyces sect. Islandici</taxon>
    </lineage>
</organism>
<evidence type="ECO:0000313" key="2">
    <source>
        <dbReference type="Proteomes" id="UP000054383"/>
    </source>
</evidence>
<gene>
    <name evidence="1" type="ORF">PISL3812_03368</name>
</gene>
<proteinExistence type="predicted"/>
<dbReference type="Proteomes" id="UP000054383">
    <property type="component" value="Unassembled WGS sequence"/>
</dbReference>
<dbReference type="EMBL" id="CVMT01000002">
    <property type="protein sequence ID" value="CRG86363.1"/>
    <property type="molecule type" value="Genomic_DNA"/>
</dbReference>
<keyword evidence="2" id="KW-1185">Reference proteome</keyword>
<dbReference type="OMA" id="TENTIWP"/>
<sequence>MSATTHTEWPSTPVPRPVKDLIAKFMDIGDTKSDEAGQRLGYEVFAPDGRIVVNKRSINGAAEIAATHKDQMASIKGRRHRVDKVYTCNEKADDLLLIGSVERYLHDGRTLVTEWASRLVIENASCEEPRLKLFNAWSDFSEFLAALNGN</sequence>
<name>A0A0U1LSK1_TALIS</name>
<reference evidence="1 2" key="1">
    <citation type="submission" date="2015-04" db="EMBL/GenBank/DDBJ databases">
        <authorList>
            <person name="Syromyatnikov M.Y."/>
            <person name="Popov V.N."/>
        </authorList>
    </citation>
    <scope>NUCLEOTIDE SEQUENCE [LARGE SCALE GENOMIC DNA]</scope>
    <source>
        <strain evidence="1">WF-38-12</strain>
    </source>
</reference>
<dbReference type="OrthoDB" id="3468019at2759"/>
<accession>A0A0U1LSK1</accession>
<evidence type="ECO:0008006" key="3">
    <source>
        <dbReference type="Google" id="ProtNLM"/>
    </source>
</evidence>